<dbReference type="RefSeq" id="WP_038092780.1">
    <property type="nucleotide sequence ID" value="NZ_JMIR01000035.1"/>
</dbReference>
<dbReference type="InterPro" id="IPR019734">
    <property type="entry name" value="TPR_rpt"/>
</dbReference>
<organism evidence="3 4">
    <name type="scientific">Tumebacillus flagellatus</name>
    <dbReference type="NCBI Taxonomy" id="1157490"/>
    <lineage>
        <taxon>Bacteria</taxon>
        <taxon>Bacillati</taxon>
        <taxon>Bacillota</taxon>
        <taxon>Bacilli</taxon>
        <taxon>Bacillales</taxon>
        <taxon>Alicyclobacillaceae</taxon>
        <taxon>Tumebacillus</taxon>
    </lineage>
</organism>
<dbReference type="GO" id="GO:0003700">
    <property type="term" value="F:DNA-binding transcription factor activity"/>
    <property type="evidence" value="ECO:0007669"/>
    <property type="project" value="TreeGrafter"/>
</dbReference>
<dbReference type="SUPFAM" id="SSF47413">
    <property type="entry name" value="lambda repressor-like DNA-binding domains"/>
    <property type="match status" value="1"/>
</dbReference>
<dbReference type="SMART" id="SM00028">
    <property type="entry name" value="TPR"/>
    <property type="match status" value="5"/>
</dbReference>
<dbReference type="GO" id="GO:0005829">
    <property type="term" value="C:cytosol"/>
    <property type="evidence" value="ECO:0007669"/>
    <property type="project" value="TreeGrafter"/>
</dbReference>
<dbReference type="PANTHER" id="PTHR46797">
    <property type="entry name" value="HTH-TYPE TRANSCRIPTIONAL REGULATOR"/>
    <property type="match status" value="1"/>
</dbReference>
<keyword evidence="1" id="KW-0238">DNA-binding</keyword>
<keyword evidence="4" id="KW-1185">Reference proteome</keyword>
<dbReference type="OrthoDB" id="9812495at2"/>
<dbReference type="GO" id="GO:0003677">
    <property type="term" value="F:DNA binding"/>
    <property type="evidence" value="ECO:0007669"/>
    <property type="project" value="UniProtKB-KW"/>
</dbReference>
<comment type="caution">
    <text evidence="3">The sequence shown here is derived from an EMBL/GenBank/DDBJ whole genome shotgun (WGS) entry which is preliminary data.</text>
</comment>
<dbReference type="InterPro" id="IPR010982">
    <property type="entry name" value="Lambda_DNA-bd_dom_sf"/>
</dbReference>
<dbReference type="Gene3D" id="1.25.40.10">
    <property type="entry name" value="Tetratricopeptide repeat domain"/>
    <property type="match status" value="2"/>
</dbReference>
<dbReference type="CDD" id="cd00093">
    <property type="entry name" value="HTH_XRE"/>
    <property type="match status" value="1"/>
</dbReference>
<dbReference type="Pfam" id="PF13424">
    <property type="entry name" value="TPR_12"/>
    <property type="match status" value="1"/>
</dbReference>
<dbReference type="InterPro" id="IPR001387">
    <property type="entry name" value="Cro/C1-type_HTH"/>
</dbReference>
<evidence type="ECO:0000256" key="1">
    <source>
        <dbReference type="ARBA" id="ARBA00023125"/>
    </source>
</evidence>
<dbReference type="PANTHER" id="PTHR46797:SF1">
    <property type="entry name" value="METHYLPHOSPHONATE SYNTHASE"/>
    <property type="match status" value="1"/>
</dbReference>
<dbReference type="Proteomes" id="UP000027931">
    <property type="component" value="Unassembled WGS sequence"/>
</dbReference>
<dbReference type="eggNOG" id="ENOG5033DKY">
    <property type="taxonomic scope" value="Bacteria"/>
</dbReference>
<dbReference type="Pfam" id="PF13181">
    <property type="entry name" value="TPR_8"/>
    <property type="match status" value="1"/>
</dbReference>
<dbReference type="STRING" id="1157490.EL26_20085"/>
<dbReference type="InterPro" id="IPR011990">
    <property type="entry name" value="TPR-like_helical_dom_sf"/>
</dbReference>
<evidence type="ECO:0000313" key="3">
    <source>
        <dbReference type="EMBL" id="KEO81586.1"/>
    </source>
</evidence>
<evidence type="ECO:0000259" key="2">
    <source>
        <dbReference type="PROSITE" id="PS50943"/>
    </source>
</evidence>
<reference evidence="3 4" key="1">
    <citation type="journal article" date="2013" name="Int. J. Syst. Evol. Microbiol.">
        <title>Tumebacillus flagellatus sp. nov., an alpha-amylase/pullulanase-producing bacterium isolated from cassava wastewater.</title>
        <authorList>
            <person name="Wang Q."/>
            <person name="Xie N."/>
            <person name="Qin Y."/>
            <person name="Shen N."/>
            <person name="Zhu J."/>
            <person name="Mi H."/>
            <person name="Huang R."/>
        </authorList>
    </citation>
    <scope>NUCLEOTIDE SEQUENCE [LARGE SCALE GENOMIC DNA]</scope>
    <source>
        <strain evidence="3 4">GST4</strain>
    </source>
</reference>
<evidence type="ECO:0000313" key="4">
    <source>
        <dbReference type="Proteomes" id="UP000027931"/>
    </source>
</evidence>
<dbReference type="AlphaFoldDB" id="A0A074LH87"/>
<accession>A0A074LH87</accession>
<dbReference type="EMBL" id="JMIR01000035">
    <property type="protein sequence ID" value="KEO81586.1"/>
    <property type="molecule type" value="Genomic_DNA"/>
</dbReference>
<proteinExistence type="predicted"/>
<dbReference type="Gene3D" id="1.10.260.40">
    <property type="entry name" value="lambda repressor-like DNA-binding domains"/>
    <property type="match status" value="1"/>
</dbReference>
<dbReference type="SMART" id="SM00530">
    <property type="entry name" value="HTH_XRE"/>
    <property type="match status" value="1"/>
</dbReference>
<name>A0A074LH87_9BACL</name>
<sequence>MNKLGEKIKACREAKGWNQKELAERADVSPATVSAVENGRFVPSPDVVHRIAAELGVKFYELAELLLPARVDTALEIGRQLVVDVEFGRVLRIVQDLQEQADLLEYQADELARLEAHVLLFWPESRMQSIETLYALSSKTERAAHADPTFAFRVQNTLGIAWHQNYDFITALHHFTRAKEILSFLPDHGGLLYGRVLYNISDCLRYVGRDEEAITHLEKAIPLFQQEHHFYSVGACYYAIGISLKNLGRMQEAAEACRQSVPWFEKTQNQSSKWFATRARSYASVWNPDLTLDAVARLEEELRELRDRMPPKDVAVTTTRIAKVYLDLHMLAEAKSVLEKVEPLCASLHPCGERAFFLLNYAKYHFAVGDYDSASSYAFEAADLYASLRFFHTDLQECLRVGKEAVYKLREEGACG</sequence>
<dbReference type="Pfam" id="PF01381">
    <property type="entry name" value="HTH_3"/>
    <property type="match status" value="1"/>
</dbReference>
<protein>
    <recommendedName>
        <fullName evidence="2">HTH cro/C1-type domain-containing protein</fullName>
    </recommendedName>
</protein>
<dbReference type="SUPFAM" id="SSF48452">
    <property type="entry name" value="TPR-like"/>
    <property type="match status" value="2"/>
</dbReference>
<dbReference type="PROSITE" id="PS50943">
    <property type="entry name" value="HTH_CROC1"/>
    <property type="match status" value="1"/>
</dbReference>
<gene>
    <name evidence="3" type="ORF">EL26_20085</name>
</gene>
<feature type="domain" description="HTH cro/C1-type" evidence="2">
    <location>
        <begin position="8"/>
        <end position="62"/>
    </location>
</feature>
<dbReference type="InterPro" id="IPR050807">
    <property type="entry name" value="TransReg_Diox_bact_type"/>
</dbReference>